<proteinExistence type="predicted"/>
<keyword evidence="2" id="KW-1185">Reference proteome</keyword>
<protein>
    <submittedName>
        <fullName evidence="1">Uncharacterized protein</fullName>
    </submittedName>
</protein>
<reference evidence="1" key="1">
    <citation type="submission" date="2023-11" db="EMBL/GenBank/DDBJ databases">
        <authorList>
            <person name="Poullet M."/>
        </authorList>
    </citation>
    <scope>NUCLEOTIDE SEQUENCE</scope>
    <source>
        <strain evidence="1">E1834</strain>
    </source>
</reference>
<evidence type="ECO:0000313" key="2">
    <source>
        <dbReference type="Proteomes" id="UP001497535"/>
    </source>
</evidence>
<organism evidence="1 2">
    <name type="scientific">Meloidogyne enterolobii</name>
    <name type="common">Root-knot nematode worm</name>
    <name type="synonym">Meloidogyne mayaguensis</name>
    <dbReference type="NCBI Taxonomy" id="390850"/>
    <lineage>
        <taxon>Eukaryota</taxon>
        <taxon>Metazoa</taxon>
        <taxon>Ecdysozoa</taxon>
        <taxon>Nematoda</taxon>
        <taxon>Chromadorea</taxon>
        <taxon>Rhabditida</taxon>
        <taxon>Tylenchina</taxon>
        <taxon>Tylenchomorpha</taxon>
        <taxon>Tylenchoidea</taxon>
        <taxon>Meloidogynidae</taxon>
        <taxon>Meloidogyninae</taxon>
        <taxon>Meloidogyne</taxon>
    </lineage>
</organism>
<name>A0ACB0ZRB7_MELEN</name>
<dbReference type="EMBL" id="CAVMJV010000044">
    <property type="protein sequence ID" value="CAK5081485.1"/>
    <property type="molecule type" value="Genomic_DNA"/>
</dbReference>
<accession>A0ACB0ZRB7</accession>
<comment type="caution">
    <text evidence="1">The sequence shown here is derived from an EMBL/GenBank/DDBJ whole genome shotgun (WGS) entry which is preliminary data.</text>
</comment>
<sequence length="216" mass="25382">MRRFLNISQSGNKKDEEKPLKAKLLNYRKNKKQTLLAKETQKQNLLEQQKTKINRNVSPTNLFEKNQPPQQQQTNQNPQTSTENVVNNENKIKSELLQLPKPAWRNVLENFGFDILDNYPMRKWREFCSTNPLMCWIFTGITWAICQYLAAKAEFGFVFLAIFLLLLILLNLGIREEGELSAYSVFNEDFIRLEGELTSEDFESEILMRRRVTKTD</sequence>
<evidence type="ECO:0000313" key="1">
    <source>
        <dbReference type="EMBL" id="CAK5081485.1"/>
    </source>
</evidence>
<dbReference type="Proteomes" id="UP001497535">
    <property type="component" value="Unassembled WGS sequence"/>
</dbReference>
<gene>
    <name evidence="1" type="ORF">MENTE1834_LOCUS28718</name>
</gene>